<organism evidence="1 2">
    <name type="scientific">Photorhabdus aegyptia</name>
    <dbReference type="NCBI Taxonomy" id="2805098"/>
    <lineage>
        <taxon>Bacteria</taxon>
        <taxon>Pseudomonadati</taxon>
        <taxon>Pseudomonadota</taxon>
        <taxon>Gammaproteobacteria</taxon>
        <taxon>Enterobacterales</taxon>
        <taxon>Morganellaceae</taxon>
        <taxon>Photorhabdus</taxon>
    </lineage>
</organism>
<sequence length="35" mass="4078">MKLFLWHDHNEILQIKTGVLEILCHSSNISQKGMI</sequence>
<proteinExistence type="predicted"/>
<dbReference type="AlphaFoldDB" id="A0A022PCC7"/>
<protein>
    <submittedName>
        <fullName evidence="1">Uncharacterized protein</fullName>
    </submittedName>
</protein>
<feature type="non-terminal residue" evidence="1">
    <location>
        <position position="35"/>
    </location>
</feature>
<dbReference type="EMBL" id="JFGV01000067">
    <property type="protein sequence ID" value="EYU13837.1"/>
    <property type="molecule type" value="Genomic_DNA"/>
</dbReference>
<dbReference type="Proteomes" id="UP000023464">
    <property type="component" value="Unassembled WGS sequence"/>
</dbReference>
<keyword evidence="2" id="KW-1185">Reference proteome</keyword>
<accession>A0A022PCC7</accession>
<gene>
    <name evidence="1" type="ORF">BA1DRAFT_03635</name>
</gene>
<comment type="caution">
    <text evidence="1">The sequence shown here is derived from an EMBL/GenBank/DDBJ whole genome shotgun (WGS) entry which is preliminary data.</text>
</comment>
<evidence type="ECO:0000313" key="1">
    <source>
        <dbReference type="EMBL" id="EYU13837.1"/>
    </source>
</evidence>
<reference evidence="1 2" key="1">
    <citation type="submission" date="2014-03" db="EMBL/GenBank/DDBJ databases">
        <title>Draft Genome of Photorhabdus luminescens BA1, an Egyptian Isolate.</title>
        <authorList>
            <person name="Ghazal S."/>
            <person name="Hurst S.G.IV."/>
            <person name="Morris K."/>
            <person name="Thomas K."/>
            <person name="Tisa L.S."/>
        </authorList>
    </citation>
    <scope>NUCLEOTIDE SEQUENCE [LARGE SCALE GENOMIC DNA]</scope>
    <source>
        <strain evidence="1 2">BA1</strain>
    </source>
</reference>
<name>A0A022PCC7_9GAMM</name>
<evidence type="ECO:0000313" key="2">
    <source>
        <dbReference type="Proteomes" id="UP000023464"/>
    </source>
</evidence>